<keyword evidence="1" id="KW-0812">Transmembrane</keyword>
<protein>
    <submittedName>
        <fullName evidence="2">Uncharacterized protein</fullName>
    </submittedName>
</protein>
<proteinExistence type="predicted"/>
<dbReference type="EMBL" id="JAOPKA010000018">
    <property type="protein sequence ID" value="MCU4743743.1"/>
    <property type="molecule type" value="Genomic_DNA"/>
</dbReference>
<keyword evidence="1" id="KW-1133">Transmembrane helix</keyword>
<comment type="caution">
    <text evidence="2">The sequence shown here is derived from an EMBL/GenBank/DDBJ whole genome shotgun (WGS) entry which is preliminary data.</text>
</comment>
<evidence type="ECO:0000313" key="4">
    <source>
        <dbReference type="Proteomes" id="UP001320972"/>
    </source>
</evidence>
<name>A0AAP2Z3B7_9EURY</name>
<organism evidence="2 5">
    <name type="scientific">Natronoglomus mannanivorans</name>
    <dbReference type="NCBI Taxonomy" id="2979990"/>
    <lineage>
        <taxon>Archaea</taxon>
        <taxon>Methanobacteriati</taxon>
        <taxon>Methanobacteriota</taxon>
        <taxon>Stenosarchaea group</taxon>
        <taxon>Halobacteria</taxon>
        <taxon>Halobacteriales</taxon>
        <taxon>Natrialbaceae</taxon>
        <taxon>Natronoglomus</taxon>
    </lineage>
</organism>
<dbReference type="EMBL" id="JAOPKB010000003">
    <property type="protein sequence ID" value="MCU4972836.1"/>
    <property type="molecule type" value="Genomic_DNA"/>
</dbReference>
<evidence type="ECO:0000313" key="5">
    <source>
        <dbReference type="Proteomes" id="UP001321018"/>
    </source>
</evidence>
<dbReference type="AlphaFoldDB" id="A0AAP2Z3B7"/>
<feature type="transmembrane region" description="Helical" evidence="1">
    <location>
        <begin position="122"/>
        <end position="143"/>
    </location>
</feature>
<dbReference type="Proteomes" id="UP001320972">
    <property type="component" value="Unassembled WGS sequence"/>
</dbReference>
<dbReference type="Proteomes" id="UP001321018">
    <property type="component" value="Unassembled WGS sequence"/>
</dbReference>
<feature type="transmembrane region" description="Helical" evidence="1">
    <location>
        <begin position="95"/>
        <end position="115"/>
    </location>
</feature>
<feature type="transmembrane region" description="Helical" evidence="1">
    <location>
        <begin position="20"/>
        <end position="38"/>
    </location>
</feature>
<evidence type="ECO:0000313" key="2">
    <source>
        <dbReference type="EMBL" id="MCU4743743.1"/>
    </source>
</evidence>
<keyword evidence="1" id="KW-0472">Membrane</keyword>
<evidence type="ECO:0000256" key="1">
    <source>
        <dbReference type="SAM" id="Phobius"/>
    </source>
</evidence>
<keyword evidence="4" id="KW-1185">Reference proteome</keyword>
<feature type="transmembrane region" description="Helical" evidence="1">
    <location>
        <begin position="163"/>
        <end position="184"/>
    </location>
</feature>
<dbReference type="RefSeq" id="WP_338005558.1">
    <property type="nucleotide sequence ID" value="NZ_JAOPKA010000018.1"/>
</dbReference>
<evidence type="ECO:0000313" key="3">
    <source>
        <dbReference type="EMBL" id="MCU4972836.1"/>
    </source>
</evidence>
<accession>A0AAP2Z3B7</accession>
<gene>
    <name evidence="3" type="ORF">OB955_08790</name>
    <name evidence="2" type="ORF">OB960_20365</name>
</gene>
<sequence length="201" mass="22554">MEYPESDTLEALFEDGRVNAAISWLLVGFLGLVFLESLLDFDLLWIVFTAVTAAVVLLPPLYRGSLYVMLPWEVLVLALFPITARALELGELSTFASYLSLAALALLIVVELHILQQVQVTHWFAILSVVMATLAAGGAWAIIRWNLDNWYGTSYLTTNEALMVEFAWITLAGLAAGVVFDLYFRRRTGRLRQTLGWVIRR</sequence>
<feature type="transmembrane region" description="Helical" evidence="1">
    <location>
        <begin position="43"/>
        <end position="62"/>
    </location>
</feature>
<reference evidence="2 4" key="1">
    <citation type="submission" date="2022-09" db="EMBL/GenBank/DDBJ databases">
        <title>Enrichment on poylsaccharides allowed isolation of novel metabolic and taxonomic groups of Haloarchaea.</title>
        <authorList>
            <person name="Sorokin D.Y."/>
            <person name="Elcheninov A.G."/>
            <person name="Khizhniak T.V."/>
            <person name="Kolganova T.V."/>
            <person name="Kublanov I.V."/>
        </authorList>
    </citation>
    <scope>NUCLEOTIDE SEQUENCE</scope>
    <source>
        <strain evidence="3 4">AArc-m2/3/4</strain>
        <strain evidence="2">AArc-xg1-1</strain>
    </source>
</reference>